<dbReference type="AlphaFoldDB" id="A0A316DTZ9"/>
<evidence type="ECO:0000313" key="2">
    <source>
        <dbReference type="Proteomes" id="UP000245634"/>
    </source>
</evidence>
<comment type="caution">
    <text evidence="1">The sequence shown here is derived from an EMBL/GenBank/DDBJ whole genome shotgun (WGS) entry which is preliminary data.</text>
</comment>
<dbReference type="EMBL" id="QGGL01000010">
    <property type="protein sequence ID" value="PWK11493.1"/>
    <property type="molecule type" value="Genomic_DNA"/>
</dbReference>
<evidence type="ECO:0000313" key="1">
    <source>
        <dbReference type="EMBL" id="PWK11493.1"/>
    </source>
</evidence>
<gene>
    <name evidence="1" type="ORF">C7459_11022</name>
</gene>
<keyword evidence="2" id="KW-1185">Reference proteome</keyword>
<protein>
    <submittedName>
        <fullName evidence="1">Uncharacterized protein</fullName>
    </submittedName>
</protein>
<name>A0A316DTZ9_9BACL</name>
<organism evidence="1 2">
    <name type="scientific">Tumebacillus permanentifrigoris</name>
    <dbReference type="NCBI Taxonomy" id="378543"/>
    <lineage>
        <taxon>Bacteria</taxon>
        <taxon>Bacillati</taxon>
        <taxon>Bacillota</taxon>
        <taxon>Bacilli</taxon>
        <taxon>Bacillales</taxon>
        <taxon>Alicyclobacillaceae</taxon>
        <taxon>Tumebacillus</taxon>
    </lineage>
</organism>
<accession>A0A316DTZ9</accession>
<sequence>MSVEQLRNLATEEEIQFEEIDVVEANNSKYAAA</sequence>
<reference evidence="1 2" key="1">
    <citation type="submission" date="2018-05" db="EMBL/GenBank/DDBJ databases">
        <title>Genomic Encyclopedia of Type Strains, Phase IV (KMG-IV): sequencing the most valuable type-strain genomes for metagenomic binning, comparative biology and taxonomic classification.</title>
        <authorList>
            <person name="Goeker M."/>
        </authorList>
    </citation>
    <scope>NUCLEOTIDE SEQUENCE [LARGE SCALE GENOMIC DNA]</scope>
    <source>
        <strain evidence="1 2">DSM 18773</strain>
    </source>
</reference>
<proteinExistence type="predicted"/>
<dbReference type="Proteomes" id="UP000245634">
    <property type="component" value="Unassembled WGS sequence"/>
</dbReference>